<feature type="compositionally biased region" description="Polar residues" evidence="1">
    <location>
        <begin position="87"/>
        <end position="115"/>
    </location>
</feature>
<accession>A0A0P8C4E2</accession>
<evidence type="ECO:0000313" key="2">
    <source>
        <dbReference type="EMBL" id="KPQ36471.1"/>
    </source>
</evidence>
<dbReference type="Proteomes" id="UP000050465">
    <property type="component" value="Unassembled WGS sequence"/>
</dbReference>
<proteinExistence type="predicted"/>
<dbReference type="EMBL" id="LJZR01000006">
    <property type="protein sequence ID" value="KPQ36471.1"/>
    <property type="molecule type" value="Genomic_DNA"/>
</dbReference>
<comment type="caution">
    <text evidence="2">The sequence shown here is derived from an EMBL/GenBank/DDBJ whole genome shotgun (WGS) entry which is preliminary data.</text>
</comment>
<dbReference type="AlphaFoldDB" id="A0A0P8C4E2"/>
<feature type="region of interest" description="Disordered" evidence="1">
    <location>
        <begin position="77"/>
        <end position="115"/>
    </location>
</feature>
<dbReference type="PATRIC" id="fig|1666911.3.peg.5188"/>
<organism evidence="2 3">
    <name type="scientific">Phormidesmis priestleyi Ana</name>
    <dbReference type="NCBI Taxonomy" id="1666911"/>
    <lineage>
        <taxon>Bacteria</taxon>
        <taxon>Bacillati</taxon>
        <taxon>Cyanobacteriota</taxon>
        <taxon>Cyanophyceae</taxon>
        <taxon>Leptolyngbyales</taxon>
        <taxon>Leptolyngbyaceae</taxon>
        <taxon>Phormidesmis</taxon>
    </lineage>
</organism>
<protein>
    <submittedName>
        <fullName evidence="2">Uncharacterized protein</fullName>
    </submittedName>
</protein>
<reference evidence="2 3" key="1">
    <citation type="submission" date="2015-09" db="EMBL/GenBank/DDBJ databases">
        <title>Identification and resolution of microdiversity through metagenomic sequencing of parallel consortia.</title>
        <authorList>
            <person name="Nelson W.C."/>
            <person name="Romine M.F."/>
            <person name="Lindemann S.R."/>
        </authorList>
    </citation>
    <scope>NUCLEOTIDE SEQUENCE [LARGE SCALE GENOMIC DNA]</scope>
    <source>
        <strain evidence="2">Ana</strain>
    </source>
</reference>
<dbReference type="STRING" id="1666911.HLUCCA11_06300"/>
<name>A0A0P8C4E2_9CYAN</name>
<gene>
    <name evidence="2" type="ORF">HLUCCA11_06300</name>
</gene>
<evidence type="ECO:0000256" key="1">
    <source>
        <dbReference type="SAM" id="MobiDB-lite"/>
    </source>
</evidence>
<evidence type="ECO:0000313" key="3">
    <source>
        <dbReference type="Proteomes" id="UP000050465"/>
    </source>
</evidence>
<sequence length="115" mass="13065">MTQTAHSENDPSEKSFLERAFTTDEKFELLSAYLDNEVTEQQKKLVEQWLLSDLRMQQHYRSQLKLRRAMKALGSHLFSDTPLPSLEKSSPAQPPFNSSNSCTSQKTSQKLSAAS</sequence>